<gene>
    <name evidence="13" type="ORF">FUT82_10235</name>
    <name evidence="12" type="ORF">TPHV1_120003</name>
</gene>
<evidence type="ECO:0000256" key="3">
    <source>
        <dbReference type="ARBA" id="ARBA00012438"/>
    </source>
</evidence>
<dbReference type="FunFam" id="3.30.565.10:FF:000006">
    <property type="entry name" value="Sensor histidine kinase WalK"/>
    <property type="match status" value="1"/>
</dbReference>
<evidence type="ECO:0000313" key="15">
    <source>
        <dbReference type="Proteomes" id="UP000323594"/>
    </source>
</evidence>
<reference evidence="14" key="2">
    <citation type="submission" date="2015-01" db="EMBL/GenBank/DDBJ databases">
        <authorList>
            <person name="Manzoor Shahid"/>
            <person name="Zubair Saima"/>
        </authorList>
    </citation>
    <scope>NUCLEOTIDE SEQUENCE [LARGE SCALE GENOMIC DNA]</scope>
    <source>
        <strain evidence="14">V1</strain>
    </source>
</reference>
<sequence>MKKLYFSAKIRIIILTSLTAMLAVYAAASFAVIHKLRIDATFFSLEQTARSFEKVFAENDSLTAKKITESIAAQKILRLTQIDSEGHVLLESEQYNSERENHANRPEVITALHGTIGREIRYSNTLKEYAAYLAIPINDGRSPKTVLRLSLPIPEIKKQVRYLVVLLASIGIVLVCFSILFSKYIASKVSKPIYSLIHTAKKWAQGNFDERIPEFFEPDFNMLSITMNQMAEKMGETLTSLIKLEAMRRDFVANVSHELRTPITLIKGFSENLLDDRYFKLPAPPVSNKESKEAALPDSKKEPAEKQNTDIKEMRNMLEIINKNADRMESIITDLLMLAKIENASASVREDFIPTDTAFLVQSIADKFKLQAAKKEIIIQTNTQEGLYAFASTGLIEMALSNLVDNAIKYSPAGAVVSIKTESKKKAVRFTVQNSGSTISEKDLPRIFERFYRADKARSRELGGTGLGLAIVKHIALIHGGRCSCISENGNTCFHLDISLCTDENEFNSFE</sequence>
<dbReference type="CDD" id="cd00082">
    <property type="entry name" value="HisKA"/>
    <property type="match status" value="1"/>
</dbReference>
<dbReference type="InterPro" id="IPR003594">
    <property type="entry name" value="HATPase_dom"/>
</dbReference>
<accession>A0A0B7GQK7</accession>
<dbReference type="Gene3D" id="6.10.340.10">
    <property type="match status" value="1"/>
</dbReference>
<dbReference type="RefSeq" id="WP_024753500.1">
    <property type="nucleotide sequence ID" value="NZ_CDNC01000004.1"/>
</dbReference>
<evidence type="ECO:0000256" key="8">
    <source>
        <dbReference type="SAM" id="MobiDB-lite"/>
    </source>
</evidence>
<keyword evidence="5" id="KW-0808">Transferase</keyword>
<dbReference type="InterPro" id="IPR003661">
    <property type="entry name" value="HisK_dim/P_dom"/>
</dbReference>
<dbReference type="PROSITE" id="PS50109">
    <property type="entry name" value="HIS_KIN"/>
    <property type="match status" value="1"/>
</dbReference>
<dbReference type="SUPFAM" id="SSF158472">
    <property type="entry name" value="HAMP domain-like"/>
    <property type="match status" value="1"/>
</dbReference>
<feature type="domain" description="Histidine kinase" evidence="10">
    <location>
        <begin position="254"/>
        <end position="502"/>
    </location>
</feature>
<evidence type="ECO:0000313" key="13">
    <source>
        <dbReference type="EMBL" id="QEJ98337.1"/>
    </source>
</evidence>
<dbReference type="Gene3D" id="3.30.565.10">
    <property type="entry name" value="Histidine kinase-like ATPase, C-terminal domain"/>
    <property type="match status" value="1"/>
</dbReference>
<evidence type="ECO:0000256" key="6">
    <source>
        <dbReference type="ARBA" id="ARBA00022777"/>
    </source>
</evidence>
<dbReference type="CDD" id="cd00075">
    <property type="entry name" value="HATPase"/>
    <property type="match status" value="1"/>
</dbReference>
<dbReference type="Proteomes" id="UP000323594">
    <property type="component" value="Chromosome"/>
</dbReference>
<feature type="transmembrane region" description="Helical" evidence="9">
    <location>
        <begin position="160"/>
        <end position="181"/>
    </location>
</feature>
<dbReference type="Proteomes" id="UP000042527">
    <property type="component" value="Unassembled WGS sequence"/>
</dbReference>
<organism evidence="12 14">
    <name type="scientific">Treponema phagedenis</name>
    <dbReference type="NCBI Taxonomy" id="162"/>
    <lineage>
        <taxon>Bacteria</taxon>
        <taxon>Pseudomonadati</taxon>
        <taxon>Spirochaetota</taxon>
        <taxon>Spirochaetia</taxon>
        <taxon>Spirochaetales</taxon>
        <taxon>Treponemataceae</taxon>
        <taxon>Treponema</taxon>
    </lineage>
</organism>
<proteinExistence type="predicted"/>
<dbReference type="Gene3D" id="1.10.287.130">
    <property type="match status" value="1"/>
</dbReference>
<evidence type="ECO:0000256" key="7">
    <source>
        <dbReference type="ARBA" id="ARBA00023012"/>
    </source>
</evidence>
<name>A0A0B7GQK7_TREPH</name>
<dbReference type="InterPro" id="IPR005467">
    <property type="entry name" value="His_kinase_dom"/>
</dbReference>
<dbReference type="SUPFAM" id="SSF47384">
    <property type="entry name" value="Homodimeric domain of signal transducing histidine kinase"/>
    <property type="match status" value="1"/>
</dbReference>
<reference evidence="12" key="1">
    <citation type="submission" date="2015-01" db="EMBL/GenBank/DDBJ databases">
        <authorList>
            <person name="Xiang T."/>
            <person name="Song Y."/>
            <person name="Huang L."/>
            <person name="Wang B."/>
            <person name="Wu P."/>
        </authorList>
    </citation>
    <scope>NUCLEOTIDE SEQUENCE [LARGE SCALE GENOMIC DNA]</scope>
    <source>
        <strain evidence="12">V1</strain>
    </source>
</reference>
<evidence type="ECO:0000313" key="12">
    <source>
        <dbReference type="EMBL" id="CEM60874.1"/>
    </source>
</evidence>
<keyword evidence="9" id="KW-0472">Membrane</keyword>
<dbReference type="OrthoDB" id="9813151at2"/>
<comment type="catalytic activity">
    <reaction evidence="1">
        <text>ATP + protein L-histidine = ADP + protein N-phospho-L-histidine.</text>
        <dbReference type="EC" id="2.7.13.3"/>
    </reaction>
</comment>
<dbReference type="EC" id="2.7.13.3" evidence="3"/>
<keyword evidence="9" id="KW-0812">Transmembrane</keyword>
<dbReference type="SUPFAM" id="SSF55874">
    <property type="entry name" value="ATPase domain of HSP90 chaperone/DNA topoisomerase II/histidine kinase"/>
    <property type="match status" value="1"/>
</dbReference>
<keyword evidence="9" id="KW-1133">Transmembrane helix</keyword>
<dbReference type="AlphaFoldDB" id="A0A0B7GQK7"/>
<evidence type="ECO:0000313" key="14">
    <source>
        <dbReference type="Proteomes" id="UP000042527"/>
    </source>
</evidence>
<dbReference type="EMBL" id="CP042817">
    <property type="protein sequence ID" value="QEJ98337.1"/>
    <property type="molecule type" value="Genomic_DNA"/>
</dbReference>
<dbReference type="GO" id="GO:0016036">
    <property type="term" value="P:cellular response to phosphate starvation"/>
    <property type="evidence" value="ECO:0007669"/>
    <property type="project" value="TreeGrafter"/>
</dbReference>
<evidence type="ECO:0000256" key="2">
    <source>
        <dbReference type="ARBA" id="ARBA00004370"/>
    </source>
</evidence>
<dbReference type="GeneID" id="57753002"/>
<dbReference type="InterPro" id="IPR036890">
    <property type="entry name" value="HATPase_C_sf"/>
</dbReference>
<keyword evidence="14" id="KW-1185">Reference proteome</keyword>
<evidence type="ECO:0000256" key="4">
    <source>
        <dbReference type="ARBA" id="ARBA00022553"/>
    </source>
</evidence>
<keyword evidence="6" id="KW-0418">Kinase</keyword>
<evidence type="ECO:0000256" key="5">
    <source>
        <dbReference type="ARBA" id="ARBA00022679"/>
    </source>
</evidence>
<comment type="subcellular location">
    <subcellularLocation>
        <location evidence="2">Membrane</location>
    </subcellularLocation>
</comment>
<evidence type="ECO:0000259" key="10">
    <source>
        <dbReference type="PROSITE" id="PS50109"/>
    </source>
</evidence>
<feature type="compositionally biased region" description="Basic and acidic residues" evidence="8">
    <location>
        <begin position="289"/>
        <end position="308"/>
    </location>
</feature>
<keyword evidence="4" id="KW-0597">Phosphoprotein</keyword>
<evidence type="ECO:0000259" key="11">
    <source>
        <dbReference type="PROSITE" id="PS50885"/>
    </source>
</evidence>
<dbReference type="PROSITE" id="PS50885">
    <property type="entry name" value="HAMP"/>
    <property type="match status" value="1"/>
</dbReference>
<dbReference type="InterPro" id="IPR050351">
    <property type="entry name" value="BphY/WalK/GraS-like"/>
</dbReference>
<dbReference type="PANTHER" id="PTHR45453">
    <property type="entry name" value="PHOSPHATE REGULON SENSOR PROTEIN PHOR"/>
    <property type="match status" value="1"/>
</dbReference>
<dbReference type="InterPro" id="IPR004358">
    <property type="entry name" value="Sig_transdc_His_kin-like_C"/>
</dbReference>
<dbReference type="GO" id="GO:0004721">
    <property type="term" value="F:phosphoprotein phosphatase activity"/>
    <property type="evidence" value="ECO:0007669"/>
    <property type="project" value="TreeGrafter"/>
</dbReference>
<dbReference type="InterPro" id="IPR036097">
    <property type="entry name" value="HisK_dim/P_sf"/>
</dbReference>
<evidence type="ECO:0000256" key="1">
    <source>
        <dbReference type="ARBA" id="ARBA00000085"/>
    </source>
</evidence>
<dbReference type="GO" id="GO:0005886">
    <property type="term" value="C:plasma membrane"/>
    <property type="evidence" value="ECO:0007669"/>
    <property type="project" value="UniProtKB-SubCell"/>
</dbReference>
<feature type="domain" description="HAMP" evidence="11">
    <location>
        <begin position="187"/>
        <end position="239"/>
    </location>
</feature>
<protein>
    <recommendedName>
        <fullName evidence="3">histidine kinase</fullName>
        <ecNumber evidence="3">2.7.13.3</ecNumber>
    </recommendedName>
</protein>
<evidence type="ECO:0000256" key="9">
    <source>
        <dbReference type="SAM" id="Phobius"/>
    </source>
</evidence>
<dbReference type="SMART" id="SM00387">
    <property type="entry name" value="HATPase_c"/>
    <property type="match status" value="1"/>
</dbReference>
<dbReference type="Pfam" id="PF02518">
    <property type="entry name" value="HATPase_c"/>
    <property type="match status" value="1"/>
</dbReference>
<dbReference type="PANTHER" id="PTHR45453:SF1">
    <property type="entry name" value="PHOSPHATE REGULON SENSOR PROTEIN PHOR"/>
    <property type="match status" value="1"/>
</dbReference>
<dbReference type="EMBL" id="CDNC01000004">
    <property type="protein sequence ID" value="CEM60874.1"/>
    <property type="molecule type" value="Genomic_DNA"/>
</dbReference>
<dbReference type="InterPro" id="IPR003660">
    <property type="entry name" value="HAMP_dom"/>
</dbReference>
<dbReference type="SMART" id="SM00388">
    <property type="entry name" value="HisKA"/>
    <property type="match status" value="1"/>
</dbReference>
<dbReference type="GO" id="GO:0000155">
    <property type="term" value="F:phosphorelay sensor kinase activity"/>
    <property type="evidence" value="ECO:0007669"/>
    <property type="project" value="InterPro"/>
</dbReference>
<reference evidence="13 15" key="3">
    <citation type="submission" date="2019-08" db="EMBL/GenBank/DDBJ databases">
        <authorList>
            <person name="Kuhnert P."/>
        </authorList>
    </citation>
    <scope>NUCLEOTIDE SEQUENCE [LARGE SCALE GENOMIC DNA]</scope>
    <source>
        <strain evidence="13 15">B36.5</strain>
    </source>
</reference>
<dbReference type="Pfam" id="PF00512">
    <property type="entry name" value="HisKA"/>
    <property type="match status" value="1"/>
</dbReference>
<keyword evidence="7" id="KW-0902">Two-component regulatory system</keyword>
<dbReference type="PRINTS" id="PR00344">
    <property type="entry name" value="BCTRLSENSOR"/>
</dbReference>
<feature type="region of interest" description="Disordered" evidence="8">
    <location>
        <begin position="285"/>
        <end position="308"/>
    </location>
</feature>
<dbReference type="CDD" id="cd06225">
    <property type="entry name" value="HAMP"/>
    <property type="match status" value="1"/>
</dbReference>